<dbReference type="InterPro" id="IPR011707">
    <property type="entry name" value="Cu-oxidase-like_N"/>
</dbReference>
<dbReference type="Gene3D" id="2.60.40.420">
    <property type="entry name" value="Cupredoxins - blue copper proteins"/>
    <property type="match status" value="3"/>
</dbReference>
<feature type="domain" description="Plastocyanin-like" evidence="12">
    <location>
        <begin position="85"/>
        <end position="191"/>
    </location>
</feature>
<evidence type="ECO:0000313" key="14">
    <source>
        <dbReference type="Proteomes" id="UP000319375"/>
    </source>
</evidence>
<dbReference type="InterPro" id="IPR002355">
    <property type="entry name" value="Cu_oxidase_Cu_BS"/>
</dbReference>
<dbReference type="Proteomes" id="UP000319375">
    <property type="component" value="Unassembled WGS sequence"/>
</dbReference>
<dbReference type="PROSITE" id="PS51318">
    <property type="entry name" value="TAT"/>
    <property type="match status" value="1"/>
</dbReference>
<dbReference type="EC" id="1.16.3.4" evidence="5"/>
<proteinExistence type="inferred from homology"/>
<evidence type="ECO:0000256" key="5">
    <source>
        <dbReference type="ARBA" id="ARBA00038978"/>
    </source>
</evidence>
<protein>
    <recommendedName>
        <fullName evidence="6">Multicopper oxidase CueO</fullName>
        <ecNumber evidence="5">1.16.3.4</ecNumber>
    </recommendedName>
    <alternativeName>
        <fullName evidence="7">Copper efflux oxidase</fullName>
    </alternativeName>
    <alternativeName>
        <fullName evidence="8">Cuprous oxidase</fullName>
    </alternativeName>
</protein>
<dbReference type="Pfam" id="PF07732">
    <property type="entry name" value="Cu-oxidase_3"/>
    <property type="match status" value="1"/>
</dbReference>
<dbReference type="AlphaFoldDB" id="A0A5C5S1S3"/>
<gene>
    <name evidence="13" type="ORF">FK530_13480</name>
</gene>
<evidence type="ECO:0000313" key="13">
    <source>
        <dbReference type="EMBL" id="TWS28613.1"/>
    </source>
</evidence>
<dbReference type="EMBL" id="VIGX01000006">
    <property type="protein sequence ID" value="TWS28613.1"/>
    <property type="molecule type" value="Genomic_DNA"/>
</dbReference>
<feature type="region of interest" description="Disordered" evidence="10">
    <location>
        <begin position="512"/>
        <end position="541"/>
    </location>
</feature>
<comment type="subunit">
    <text evidence="2">Monomer.</text>
</comment>
<keyword evidence="3" id="KW-0479">Metal-binding</keyword>
<evidence type="ECO:0000256" key="7">
    <source>
        <dbReference type="ARBA" id="ARBA00042896"/>
    </source>
</evidence>
<evidence type="ECO:0000259" key="11">
    <source>
        <dbReference type="Pfam" id="PF07731"/>
    </source>
</evidence>
<dbReference type="InterPro" id="IPR008972">
    <property type="entry name" value="Cupredoxin"/>
</dbReference>
<dbReference type="SUPFAM" id="SSF49503">
    <property type="entry name" value="Cupredoxins"/>
    <property type="match status" value="3"/>
</dbReference>
<evidence type="ECO:0000256" key="4">
    <source>
        <dbReference type="ARBA" id="ARBA00023002"/>
    </source>
</evidence>
<comment type="similarity">
    <text evidence="1">Belongs to the multicopper oxidase family.</text>
</comment>
<evidence type="ECO:0000256" key="9">
    <source>
        <dbReference type="ARBA" id="ARBA00048092"/>
    </source>
</evidence>
<keyword evidence="4" id="KW-0560">Oxidoreductase</keyword>
<feature type="compositionally biased region" description="Low complexity" evidence="10">
    <location>
        <begin position="525"/>
        <end position="541"/>
    </location>
</feature>
<dbReference type="GO" id="GO:0005507">
    <property type="term" value="F:copper ion binding"/>
    <property type="evidence" value="ECO:0007669"/>
    <property type="project" value="InterPro"/>
</dbReference>
<evidence type="ECO:0000256" key="6">
    <source>
        <dbReference type="ARBA" id="ARBA00041027"/>
    </source>
</evidence>
<evidence type="ECO:0000259" key="12">
    <source>
        <dbReference type="Pfam" id="PF07732"/>
    </source>
</evidence>
<dbReference type="PANTHER" id="PTHR48267">
    <property type="entry name" value="CUPREDOXIN SUPERFAMILY PROTEIN"/>
    <property type="match status" value="1"/>
</dbReference>
<dbReference type="GO" id="GO:0016491">
    <property type="term" value="F:oxidoreductase activity"/>
    <property type="evidence" value="ECO:0007669"/>
    <property type="project" value="UniProtKB-KW"/>
</dbReference>
<reference evidence="13 14" key="1">
    <citation type="submission" date="2019-06" db="EMBL/GenBank/DDBJ databases">
        <title>Tsukamurella conjunctivitidis sp. nov., Tsukamurella assacharolytica sp. nov. and Tsukamurella sputae sp. nov. isolated from patients with conjunctivitis, bacteraemia (lymphoma) and respiratory infection (sputum) in Hong Kong.</title>
        <authorList>
            <person name="Teng J.L.L."/>
            <person name="Lee H.H."/>
            <person name="Fong J.Y.H."/>
            <person name="Fok K.M.N."/>
            <person name="Lau S.K.P."/>
            <person name="Woo P.C.Y."/>
        </authorList>
    </citation>
    <scope>NUCLEOTIDE SEQUENCE [LARGE SCALE GENOMIC DNA]</scope>
    <source>
        <strain evidence="13 14">HKU72</strain>
    </source>
</reference>
<evidence type="ECO:0000256" key="2">
    <source>
        <dbReference type="ARBA" id="ARBA00011245"/>
    </source>
</evidence>
<dbReference type="CDD" id="cd13890">
    <property type="entry name" value="CuRO_3_CueO_FtsP"/>
    <property type="match status" value="1"/>
</dbReference>
<dbReference type="PANTHER" id="PTHR48267:SF1">
    <property type="entry name" value="BILIRUBIN OXIDASE"/>
    <property type="match status" value="1"/>
</dbReference>
<dbReference type="OrthoDB" id="345021at2"/>
<organism evidence="13 14">
    <name type="scientific">Tsukamurella conjunctivitidis</name>
    <dbReference type="NCBI Taxonomy" id="2592068"/>
    <lineage>
        <taxon>Bacteria</taxon>
        <taxon>Bacillati</taxon>
        <taxon>Actinomycetota</taxon>
        <taxon>Actinomycetes</taxon>
        <taxon>Mycobacteriales</taxon>
        <taxon>Tsukamurellaceae</taxon>
        <taxon>Tsukamurella</taxon>
    </lineage>
</organism>
<dbReference type="InterPro" id="IPR006311">
    <property type="entry name" value="TAT_signal"/>
</dbReference>
<comment type="catalytic activity">
    <reaction evidence="9">
        <text>4 Cu(+) + O2 + 4 H(+) = 4 Cu(2+) + 2 H2O</text>
        <dbReference type="Rhea" id="RHEA:30083"/>
        <dbReference type="ChEBI" id="CHEBI:15377"/>
        <dbReference type="ChEBI" id="CHEBI:15378"/>
        <dbReference type="ChEBI" id="CHEBI:15379"/>
        <dbReference type="ChEBI" id="CHEBI:29036"/>
        <dbReference type="ChEBI" id="CHEBI:49552"/>
        <dbReference type="EC" id="1.16.3.4"/>
    </reaction>
    <physiologicalReaction direction="left-to-right" evidence="9">
        <dbReference type="Rhea" id="RHEA:30084"/>
    </physiologicalReaction>
</comment>
<dbReference type="CDD" id="cd04232">
    <property type="entry name" value="CuRO_1_CueO_FtsP"/>
    <property type="match status" value="1"/>
</dbReference>
<sequence>MITDIAERPRAVAGTTRRTFLTVLAAAPFAGAALTGCRPGAPASAPALPGGRRALPIPPLARSVVGADGVRRFDLAATAGSSEIVAGRRSATWGYNGDVLGPTLRARDGEKVAVRVRNGLTEATSVHWHGMHVPARADGGPHQMVEPGGTWTAEWTVRQRAATLWYHPHPHGVTEKHVYRGLDGFFLLDDDAQDAFGLPSEYGVDDVPVVVQDRKFLPDGALDESGEGETGLIGPTVITNGIAGASLLARRDRMRLRLLNGASARCFEFGFADGRRFEMIASDGGLLAAPLSVDRLLLSPGERAEIVVRVAAGERTMLRSYPVTQRGRISGETAREYGQEDTLDVLELVGAEALDAGAGAVPRDLGAITPLAAAATAPSRSFDLQWYMINGERMDMSRIDFAPVVDTTEVWAVRNKDNWPHNFHVHDVQFQVVALDGRTPPAHLRGWKDTVYLAPGQACSLAMRFTDHTDLTMPYMYHCHLLYHEDRGMMGQFVVAGRGQTAPTRLDMAGMPGMAMPGTPSGDDSSAPSSAPASAPAHRGH</sequence>
<evidence type="ECO:0000256" key="8">
    <source>
        <dbReference type="ARBA" id="ARBA00043090"/>
    </source>
</evidence>
<dbReference type="InterPro" id="IPR045087">
    <property type="entry name" value="Cu-oxidase_fam"/>
</dbReference>
<dbReference type="PROSITE" id="PS00080">
    <property type="entry name" value="MULTICOPPER_OXIDASE2"/>
    <property type="match status" value="1"/>
</dbReference>
<comment type="caution">
    <text evidence="13">The sequence shown here is derived from an EMBL/GenBank/DDBJ whole genome shotgun (WGS) entry which is preliminary data.</text>
</comment>
<evidence type="ECO:0000256" key="10">
    <source>
        <dbReference type="SAM" id="MobiDB-lite"/>
    </source>
</evidence>
<dbReference type="InterPro" id="IPR011706">
    <property type="entry name" value="Cu-oxidase_C"/>
</dbReference>
<keyword evidence="14" id="KW-1185">Reference proteome</keyword>
<name>A0A5C5S1S3_9ACTN</name>
<dbReference type="Pfam" id="PF07731">
    <property type="entry name" value="Cu-oxidase_2"/>
    <property type="match status" value="1"/>
</dbReference>
<evidence type="ECO:0000256" key="3">
    <source>
        <dbReference type="ARBA" id="ARBA00022723"/>
    </source>
</evidence>
<feature type="domain" description="Plastocyanin-like" evidence="11">
    <location>
        <begin position="386"/>
        <end position="496"/>
    </location>
</feature>
<accession>A0A5C5S1S3</accession>
<dbReference type="RefSeq" id="WP_146487534.1">
    <property type="nucleotide sequence ID" value="NZ_VIGX01000006.1"/>
</dbReference>
<evidence type="ECO:0000256" key="1">
    <source>
        <dbReference type="ARBA" id="ARBA00010609"/>
    </source>
</evidence>